<evidence type="ECO:0000256" key="1">
    <source>
        <dbReference type="SAM" id="MobiDB-lite"/>
    </source>
</evidence>
<accession>A0AAN9IXL7</accession>
<proteinExistence type="predicted"/>
<dbReference type="NCBIfam" id="TIGR01615">
    <property type="entry name" value="A_thal_3542"/>
    <property type="match status" value="1"/>
</dbReference>
<comment type="caution">
    <text evidence="2">The sequence shown here is derived from an EMBL/GenBank/DDBJ whole genome shotgun (WGS) entry which is preliminary data.</text>
</comment>
<feature type="region of interest" description="Disordered" evidence="1">
    <location>
        <begin position="33"/>
        <end position="52"/>
    </location>
</feature>
<dbReference type="Proteomes" id="UP001372338">
    <property type="component" value="Unassembled WGS sequence"/>
</dbReference>
<name>A0AAN9IXL7_CROPI</name>
<evidence type="ECO:0000313" key="2">
    <source>
        <dbReference type="EMBL" id="KAK7287319.1"/>
    </source>
</evidence>
<gene>
    <name evidence="2" type="ORF">RIF29_00555</name>
</gene>
<protein>
    <recommendedName>
        <fullName evidence="4">DUF506 family protein</fullName>
    </recommendedName>
</protein>
<reference evidence="2 3" key="1">
    <citation type="submission" date="2024-01" db="EMBL/GenBank/DDBJ databases">
        <title>The genomes of 5 underutilized Papilionoideae crops provide insights into root nodulation and disease resistanc.</title>
        <authorList>
            <person name="Yuan L."/>
        </authorList>
    </citation>
    <scope>NUCLEOTIDE SEQUENCE [LARGE SCALE GENOMIC DNA]</scope>
    <source>
        <strain evidence="2">ZHUSHIDOU_FW_LH</strain>
        <tissue evidence="2">Leaf</tissue>
    </source>
</reference>
<feature type="compositionally biased region" description="Polar residues" evidence="1">
    <location>
        <begin position="35"/>
        <end position="52"/>
    </location>
</feature>
<keyword evidence="3" id="KW-1185">Reference proteome</keyword>
<dbReference type="AlphaFoldDB" id="A0AAN9IXL7"/>
<evidence type="ECO:0008006" key="4">
    <source>
        <dbReference type="Google" id="ProtNLM"/>
    </source>
</evidence>
<sequence length="308" mass="34570">MAGFVRKKRVTDLFDDEAKARLVDAGVDHRRLMSYPSSGSEHSGASDGDSSPCLSELVHDFLEDIEDESESSVGNDLDSERVETVSDYIDSVEDLLCLKSHSNVDPYRNLLHAHVSEAVEKYMFLRERNFSVFRRNVMSFLLEKGHNAAICKTRWNSSSSGGGVTAGNHEFIDVVQSGTSTWQKRYFVELDFASQFEIARATREYSEVLGYVPGIFVGKGDELKRTVRVMCGVAKKCLRCRGLSVPPWRKRQYMQNKWFAPYRRTANPVQGNSVLAVVPAVSGSKCRFVGFDDVVSDSRHGGVFVRTR</sequence>
<dbReference type="PANTHER" id="PTHR31579:SF84">
    <property type="entry name" value="F21O3.6 PROTEIN"/>
    <property type="match status" value="1"/>
</dbReference>
<evidence type="ECO:0000313" key="3">
    <source>
        <dbReference type="Proteomes" id="UP001372338"/>
    </source>
</evidence>
<dbReference type="PANTHER" id="PTHR31579">
    <property type="entry name" value="OS03G0796600 PROTEIN"/>
    <property type="match status" value="1"/>
</dbReference>
<dbReference type="EMBL" id="JAYWIO010000001">
    <property type="protein sequence ID" value="KAK7287319.1"/>
    <property type="molecule type" value="Genomic_DNA"/>
</dbReference>
<dbReference type="InterPro" id="IPR006502">
    <property type="entry name" value="PDDEXK-like"/>
</dbReference>
<organism evidence="2 3">
    <name type="scientific">Crotalaria pallida</name>
    <name type="common">Smooth rattlebox</name>
    <name type="synonym">Crotalaria striata</name>
    <dbReference type="NCBI Taxonomy" id="3830"/>
    <lineage>
        <taxon>Eukaryota</taxon>
        <taxon>Viridiplantae</taxon>
        <taxon>Streptophyta</taxon>
        <taxon>Embryophyta</taxon>
        <taxon>Tracheophyta</taxon>
        <taxon>Spermatophyta</taxon>
        <taxon>Magnoliopsida</taxon>
        <taxon>eudicotyledons</taxon>
        <taxon>Gunneridae</taxon>
        <taxon>Pentapetalae</taxon>
        <taxon>rosids</taxon>
        <taxon>fabids</taxon>
        <taxon>Fabales</taxon>
        <taxon>Fabaceae</taxon>
        <taxon>Papilionoideae</taxon>
        <taxon>50 kb inversion clade</taxon>
        <taxon>genistoids sensu lato</taxon>
        <taxon>core genistoids</taxon>
        <taxon>Crotalarieae</taxon>
        <taxon>Crotalaria</taxon>
    </lineage>
</organism>
<dbReference type="Pfam" id="PF04720">
    <property type="entry name" value="PDDEXK_6"/>
    <property type="match status" value="1"/>
</dbReference>